<feature type="domain" description="E2 binding" evidence="6">
    <location>
        <begin position="330"/>
        <end position="415"/>
    </location>
</feature>
<evidence type="ECO:0000313" key="7">
    <source>
        <dbReference type="EMBL" id="GBG29161.1"/>
    </source>
</evidence>
<sequence>MQETRDYIGSQSRVLVIGAGGLGCELLKNLALSGFRSIDVIDLDTIDVTNLNRQFLFRQKDVGRMKAEVAAEFIQKRVPGVSVTAHTCPIQEKDETFYRQFSVVIAGLDNIKARRWMNSLLHQMVETDDEGNVDPDSVIPLIDGGTEAFKGQARVILPMATSCFECSMDSFPPQVHFPLCTVAETPRKPDHCIAYVLFAINKSLSNPEADRIHEGFVEKFGAGTKLDKDDPAHMRFIFELAKDRANLFHIEGVTYMLTMGVVKNIIPAVASTNAIIAGACVNEAFKVLSWSSQSLNTYYMYNGTTGVYSYTFEYGRKPDCPVCNAEELRWSMDAEETLQALMDRLMSDSTLQLEKPSIAKPGLSLYIQKPEALRKQTEANLSKKLGDILESGDIITVTDPIYPAGQNISIIIKLD</sequence>
<dbReference type="InterPro" id="IPR045886">
    <property type="entry name" value="ThiF/MoeB/HesA"/>
</dbReference>
<evidence type="ECO:0000256" key="5">
    <source>
        <dbReference type="RuleBase" id="RU368009"/>
    </source>
</evidence>
<evidence type="ECO:0000256" key="2">
    <source>
        <dbReference type="ARBA" id="ARBA00022786"/>
    </source>
</evidence>
<evidence type="ECO:0000256" key="4">
    <source>
        <dbReference type="PROSITE-ProRule" id="PRU10132"/>
    </source>
</evidence>
<evidence type="ECO:0000259" key="6">
    <source>
        <dbReference type="SMART" id="SM01181"/>
    </source>
</evidence>
<dbReference type="PROSITE" id="PS00865">
    <property type="entry name" value="UBIQUITIN_ACTIVAT_2"/>
    <property type="match status" value="1"/>
</dbReference>
<dbReference type="OrthoDB" id="10255449at2759"/>
<dbReference type="AlphaFoldDB" id="A0A2R5GLK6"/>
<dbReference type="FunCoup" id="A0A2R5GLK6">
    <property type="interactions" value="484"/>
</dbReference>
<dbReference type="GO" id="GO:0005737">
    <property type="term" value="C:cytoplasm"/>
    <property type="evidence" value="ECO:0007669"/>
    <property type="project" value="TreeGrafter"/>
</dbReference>
<reference evidence="7 8" key="1">
    <citation type="submission" date="2017-12" db="EMBL/GenBank/DDBJ databases">
        <title>Sequencing, de novo assembly and annotation of complete genome of a new Thraustochytrid species, strain FCC1311.</title>
        <authorList>
            <person name="Sedici K."/>
            <person name="Godart F."/>
            <person name="Aiese Cigliano R."/>
            <person name="Sanseverino W."/>
            <person name="Barakat M."/>
            <person name="Ortet P."/>
            <person name="Marechal E."/>
            <person name="Cagnac O."/>
            <person name="Amato A."/>
        </authorList>
    </citation>
    <scope>NUCLEOTIDE SEQUENCE [LARGE SCALE GENOMIC DNA]</scope>
</reference>
<comment type="function">
    <text evidence="5">Catalytic subunit of the dimeric E1 enzyme, which activates NEDD8.</text>
</comment>
<evidence type="ECO:0000256" key="1">
    <source>
        <dbReference type="ARBA" id="ARBA00022741"/>
    </source>
</evidence>
<dbReference type="InterPro" id="IPR035985">
    <property type="entry name" value="Ubiquitin-activating_enz"/>
</dbReference>
<evidence type="ECO:0000313" key="8">
    <source>
        <dbReference type="Proteomes" id="UP000241890"/>
    </source>
</evidence>
<dbReference type="PANTHER" id="PTHR10953:SF6">
    <property type="entry name" value="NEDD8-ACTIVATING ENZYME E1 CATALYTIC SUBUNIT"/>
    <property type="match status" value="1"/>
</dbReference>
<keyword evidence="2 5" id="KW-0833">Ubl conjugation pathway</keyword>
<evidence type="ECO:0000256" key="3">
    <source>
        <dbReference type="ARBA" id="ARBA00022840"/>
    </source>
</evidence>
<organism evidence="7 8">
    <name type="scientific">Hondaea fermentalgiana</name>
    <dbReference type="NCBI Taxonomy" id="2315210"/>
    <lineage>
        <taxon>Eukaryota</taxon>
        <taxon>Sar</taxon>
        <taxon>Stramenopiles</taxon>
        <taxon>Bigyra</taxon>
        <taxon>Labyrinthulomycetes</taxon>
        <taxon>Thraustochytrida</taxon>
        <taxon>Thraustochytriidae</taxon>
        <taxon>Hondaea</taxon>
    </lineage>
</organism>
<proteinExistence type="inferred from homology"/>
<dbReference type="Gene3D" id="3.10.290.20">
    <property type="entry name" value="Ubiquitin-like 2 activating enzyme e1b. Chain: B, domain 3"/>
    <property type="match status" value="1"/>
</dbReference>
<keyword evidence="5" id="KW-0436">Ligase</keyword>
<dbReference type="InterPro" id="IPR014929">
    <property type="entry name" value="E2-binding"/>
</dbReference>
<dbReference type="GO" id="GO:0005524">
    <property type="term" value="F:ATP binding"/>
    <property type="evidence" value="ECO:0007669"/>
    <property type="project" value="UniProtKB-UniRule"/>
</dbReference>
<name>A0A2R5GLK6_9STRA</name>
<keyword evidence="8" id="KW-1185">Reference proteome</keyword>
<gene>
    <name evidence="7" type="ORF">FCC1311_053832</name>
</gene>
<dbReference type="Pfam" id="PF08825">
    <property type="entry name" value="E2_bind"/>
    <property type="match status" value="1"/>
</dbReference>
<dbReference type="SMART" id="SM01181">
    <property type="entry name" value="E2_bind"/>
    <property type="match status" value="1"/>
</dbReference>
<dbReference type="EMBL" id="BEYU01000053">
    <property type="protein sequence ID" value="GBG29161.1"/>
    <property type="molecule type" value="Genomic_DNA"/>
</dbReference>
<dbReference type="PANTHER" id="PTHR10953">
    <property type="entry name" value="UBIQUITIN-ACTIVATING ENZYME E1"/>
    <property type="match status" value="1"/>
</dbReference>
<dbReference type="GO" id="GO:0005634">
    <property type="term" value="C:nucleus"/>
    <property type="evidence" value="ECO:0007669"/>
    <property type="project" value="TreeGrafter"/>
</dbReference>
<dbReference type="GO" id="GO:0045116">
    <property type="term" value="P:protein neddylation"/>
    <property type="evidence" value="ECO:0007669"/>
    <property type="project" value="UniProtKB-UniRule"/>
</dbReference>
<keyword evidence="3 5" id="KW-0067">ATP-binding</keyword>
<comment type="caution">
    <text evidence="7">The sequence shown here is derived from an EMBL/GenBank/DDBJ whole genome shotgun (WGS) entry which is preliminary data.</text>
</comment>
<keyword evidence="1 5" id="KW-0547">Nucleotide-binding</keyword>
<dbReference type="InterPro" id="IPR000594">
    <property type="entry name" value="ThiF_NAD_FAD-bd"/>
</dbReference>
<dbReference type="InterPro" id="IPR033127">
    <property type="entry name" value="UBQ-activ_enz_E1_Cys_AS"/>
</dbReference>
<feature type="active site" description="Glycyl thioester intermediate" evidence="4">
    <location>
        <position position="180"/>
    </location>
</feature>
<dbReference type="Gene3D" id="1.10.10.520">
    <property type="entry name" value="Ubiquitin activating enzymes (Uba3). Chain: B, domain 2"/>
    <property type="match status" value="1"/>
</dbReference>
<comment type="pathway">
    <text evidence="5">Protein modification; protein neddylation.</text>
</comment>
<dbReference type="InParanoid" id="A0A2R5GLK6"/>
<comment type="similarity">
    <text evidence="5">Belongs to the ubiquitin-activating E1 family. UBA3 subfamily.</text>
</comment>
<dbReference type="Gene3D" id="3.40.50.720">
    <property type="entry name" value="NAD(P)-binding Rossmann-like Domain"/>
    <property type="match status" value="1"/>
</dbReference>
<comment type="catalytic activity">
    <reaction evidence="5">
        <text>ATP + [NEDD8 protein] + [E1 NEDD8-activating enzyme]-L-cysteine = AMP + diphosphate + [E1 NEDD8-activating enzyme]-S-[NEDD8 protein]-yl-L-cysteine.</text>
        <dbReference type="EC" id="6.2.1.64"/>
    </reaction>
</comment>
<dbReference type="PROSITE" id="PS51257">
    <property type="entry name" value="PROKAR_LIPOPROTEIN"/>
    <property type="match status" value="1"/>
</dbReference>
<protein>
    <recommendedName>
        <fullName evidence="5">NEDD8-activating enzyme E1 catalytic subunit</fullName>
        <ecNumber evidence="5">6.2.1.64</ecNumber>
    </recommendedName>
</protein>
<dbReference type="GO" id="GO:0019781">
    <property type="term" value="F:NEDD8 activating enzyme activity"/>
    <property type="evidence" value="ECO:0007669"/>
    <property type="project" value="UniProtKB-UniRule"/>
</dbReference>
<dbReference type="Pfam" id="PF00899">
    <property type="entry name" value="ThiF"/>
    <property type="match status" value="1"/>
</dbReference>
<dbReference type="InterPro" id="IPR023318">
    <property type="entry name" value="Ub_act_enz_dom_a_sf"/>
</dbReference>
<accession>A0A2R5GLK6</accession>
<dbReference type="Proteomes" id="UP000241890">
    <property type="component" value="Unassembled WGS sequence"/>
</dbReference>
<dbReference type="EC" id="6.2.1.64" evidence="5"/>
<dbReference type="SUPFAM" id="SSF69572">
    <property type="entry name" value="Activating enzymes of the ubiquitin-like proteins"/>
    <property type="match status" value="1"/>
</dbReference>
<dbReference type="UniPathway" id="UPA00885"/>